<reference evidence="1" key="1">
    <citation type="submission" date="2020-11" db="EMBL/GenBank/DDBJ databases">
        <title>Kefir isolates.</title>
        <authorList>
            <person name="Marcisauskas S."/>
            <person name="Kim Y."/>
            <person name="Blasche S."/>
        </authorList>
    </citation>
    <scope>NUCLEOTIDE SEQUENCE</scope>
    <source>
        <strain evidence="1">Olga-1</strain>
    </source>
</reference>
<protein>
    <submittedName>
        <fullName evidence="1">Uncharacterized protein</fullName>
    </submittedName>
</protein>
<organism evidence="1 2">
    <name type="scientific">Pichia californica</name>
    <dbReference type="NCBI Taxonomy" id="460514"/>
    <lineage>
        <taxon>Eukaryota</taxon>
        <taxon>Fungi</taxon>
        <taxon>Dikarya</taxon>
        <taxon>Ascomycota</taxon>
        <taxon>Saccharomycotina</taxon>
        <taxon>Pichiomycetes</taxon>
        <taxon>Pichiales</taxon>
        <taxon>Pichiaceae</taxon>
        <taxon>Pichia</taxon>
    </lineage>
</organism>
<keyword evidence="2" id="KW-1185">Reference proteome</keyword>
<dbReference type="SUPFAM" id="SSF47576">
    <property type="entry name" value="Calponin-homology domain, CH-domain"/>
    <property type="match status" value="1"/>
</dbReference>
<feature type="non-terminal residue" evidence="1">
    <location>
        <position position="301"/>
    </location>
</feature>
<name>A0A9P7BEV5_9ASCO</name>
<sequence length="301" mass="34462">MSEEIASTGDLLSPKKHLRHANYNNTSALLGWISFQTETSLPIDNLNQLDDGTILLRLLDVVTNFEESEKLKPLYISSQNKISYELYNDISKNSISQNSLLPSPPVSPISDNKSLNSLSPSKKLNIKKCKVVNKELSRFQKLANIEIFMQWLNTSKLSLFNGISKVNNISDINIRGVSALDILEANDKLVPGLLWSIFWEFTMFPSNLNKNKQDLLWLWIINCISKFENKNLKEIESDINFKSYSWNDNGKLLIRLSLSLGIIKSKSEISNNELFNIIFNKFKIPKFLNIDDLNSEIVDEW</sequence>
<gene>
    <name evidence="1" type="ORF">C6P40_002983</name>
</gene>
<proteinExistence type="predicted"/>
<accession>A0A9P7BEV5</accession>
<dbReference type="Proteomes" id="UP000697127">
    <property type="component" value="Unassembled WGS sequence"/>
</dbReference>
<dbReference type="AlphaFoldDB" id="A0A9P7BEV5"/>
<dbReference type="InterPro" id="IPR036872">
    <property type="entry name" value="CH_dom_sf"/>
</dbReference>
<evidence type="ECO:0000313" key="2">
    <source>
        <dbReference type="Proteomes" id="UP000697127"/>
    </source>
</evidence>
<comment type="caution">
    <text evidence="1">The sequence shown here is derived from an EMBL/GenBank/DDBJ whole genome shotgun (WGS) entry which is preliminary data.</text>
</comment>
<dbReference type="Gene3D" id="1.10.418.10">
    <property type="entry name" value="Calponin-like domain"/>
    <property type="match status" value="1"/>
</dbReference>
<dbReference type="EMBL" id="PUHW01000328">
    <property type="protein sequence ID" value="KAG0687034.1"/>
    <property type="molecule type" value="Genomic_DNA"/>
</dbReference>
<evidence type="ECO:0000313" key="1">
    <source>
        <dbReference type="EMBL" id="KAG0687034.1"/>
    </source>
</evidence>